<feature type="region of interest" description="Disordered" evidence="1">
    <location>
        <begin position="178"/>
        <end position="210"/>
    </location>
</feature>
<proteinExistence type="predicted"/>
<dbReference type="AlphaFoldDB" id="A0A166L4U6"/>
<reference evidence="2 3" key="1">
    <citation type="journal article" date="2016" name="Mol. Biol. Evol.">
        <title>Comparative Genomics of Early-Diverging Mushroom-Forming Fungi Provides Insights into the Origins of Lignocellulose Decay Capabilities.</title>
        <authorList>
            <person name="Nagy L.G."/>
            <person name="Riley R."/>
            <person name="Tritt A."/>
            <person name="Adam C."/>
            <person name="Daum C."/>
            <person name="Floudas D."/>
            <person name="Sun H."/>
            <person name="Yadav J.S."/>
            <person name="Pangilinan J."/>
            <person name="Larsson K.H."/>
            <person name="Matsuura K."/>
            <person name="Barry K."/>
            <person name="Labutti K."/>
            <person name="Kuo R."/>
            <person name="Ohm R.A."/>
            <person name="Bhattacharya S.S."/>
            <person name="Shirouzu T."/>
            <person name="Yoshinaga Y."/>
            <person name="Martin F.M."/>
            <person name="Grigoriev I.V."/>
            <person name="Hibbett D.S."/>
        </authorList>
    </citation>
    <scope>NUCLEOTIDE SEQUENCE [LARGE SCALE GENOMIC DNA]</scope>
    <source>
        <strain evidence="2 3">CBS 109695</strain>
    </source>
</reference>
<dbReference type="Proteomes" id="UP000076532">
    <property type="component" value="Unassembled WGS sequence"/>
</dbReference>
<protein>
    <submittedName>
        <fullName evidence="2">Uncharacterized protein</fullName>
    </submittedName>
</protein>
<dbReference type="EMBL" id="KV417538">
    <property type="protein sequence ID" value="KZP22576.1"/>
    <property type="molecule type" value="Genomic_DNA"/>
</dbReference>
<accession>A0A166L4U6</accession>
<name>A0A166L4U6_9AGAM</name>
<gene>
    <name evidence="2" type="ORF">FIBSPDRAFT_890215</name>
</gene>
<organism evidence="2 3">
    <name type="scientific">Athelia psychrophila</name>
    <dbReference type="NCBI Taxonomy" id="1759441"/>
    <lineage>
        <taxon>Eukaryota</taxon>
        <taxon>Fungi</taxon>
        <taxon>Dikarya</taxon>
        <taxon>Basidiomycota</taxon>
        <taxon>Agaricomycotina</taxon>
        <taxon>Agaricomycetes</taxon>
        <taxon>Agaricomycetidae</taxon>
        <taxon>Atheliales</taxon>
        <taxon>Atheliaceae</taxon>
        <taxon>Athelia</taxon>
    </lineage>
</organism>
<sequence length="722" mass="82624">MVETLGNTFHMTFPPDFGVFPGPVSQRYMEPRGSLKQMTTAVLRARNAFLPLIVMCSYIIALTPGVHTENAPWMKALMDRGVEAQWVQNVRQLPIGSFSPEYMHVCVVVHQGCHFPEQIPRFVKAGVPLWIYFHKDAKPLKLCYEKTPIRENYLPSPSEYEQAEIHGSTLEAPILTPHVSTSDLPSATDAGDVAHRDGPEPHTQSRQLRGETWQEFFAREEVWQKNREATETAEDRRARLYRAEQQKSHPLPGKRGPKVFEWEEDSGYWLRELLTRGLADDRFGYYPDSQCRYNAFRKEWDLCKAFDPGADQPNWWEEVDGDMPEPDPVAPEPAHVEPISPTLWGEDLSLEQERPEQDMYLVIEPAETILTSRYSFALVGEKYDRDPRLKMSKGNKDWPETRKTLGCTEQGSWNGPAPEHVSDEVAHMMQPATIPAHMCDLSLNHLKCIMYQTDLMKIQRHTKGGDVYYLIIPCGIKGGGEREPAWDLVVRDPTTALECVRRFGGAGRQMIARHFMLTGRAFATRRLMSNPPPPNARTRPPVGMGWRGVSWHGTPHDYARYWFNLRDWMTTSRARAALMSGGIAWLVLAGPDYDGYGQYVQFNGDERGSWDNELTEDDMLVICGVYKIFTGNGDQMSDSSWWPKLSTWQGSSMDMGYWSPQCEEWYQHRRALITSGDVGGAPKTAQRWREALQGWRPRKKFINCVQVQSALVLSDETRRFVE</sequence>
<evidence type="ECO:0000256" key="1">
    <source>
        <dbReference type="SAM" id="MobiDB-lite"/>
    </source>
</evidence>
<evidence type="ECO:0000313" key="3">
    <source>
        <dbReference type="Proteomes" id="UP000076532"/>
    </source>
</evidence>
<dbReference type="OrthoDB" id="2658589at2759"/>
<evidence type="ECO:0000313" key="2">
    <source>
        <dbReference type="EMBL" id="KZP22576.1"/>
    </source>
</evidence>
<keyword evidence="3" id="KW-1185">Reference proteome</keyword>